<dbReference type="RefSeq" id="WP_379875582.1">
    <property type="nucleotide sequence ID" value="NZ_JBHUIP010000004.1"/>
</dbReference>
<dbReference type="InterPro" id="IPR036680">
    <property type="entry name" value="SPOR-like_sf"/>
</dbReference>
<organism evidence="4 5">
    <name type="scientific">Lacibacterium aquatile</name>
    <dbReference type="NCBI Taxonomy" id="1168082"/>
    <lineage>
        <taxon>Bacteria</taxon>
        <taxon>Pseudomonadati</taxon>
        <taxon>Pseudomonadota</taxon>
        <taxon>Alphaproteobacteria</taxon>
        <taxon>Rhodospirillales</taxon>
        <taxon>Rhodospirillaceae</taxon>
    </lineage>
</organism>
<feature type="compositionally biased region" description="Pro residues" evidence="1">
    <location>
        <begin position="179"/>
        <end position="189"/>
    </location>
</feature>
<protein>
    <submittedName>
        <fullName evidence="4">SPOR domain-containing protein</fullName>
    </submittedName>
</protein>
<sequence>MQQDFDPRDLEPALTSQEASGSGRGKLIPAMVAVVALVGFGGIVWYAYSQGARQVAGETAPLIKADAGPMKVKPDDPGGLAVPNRDSLLLNNPGHSDAPRVERILPSPEQPLPVPQPPAAAPTETASLPPAIGGSRPPVAAPAAPPAAVVPAPQTVATNSPPPKPVAPPAAPAAQPVALTPPKPAPAPAAAPTAPKPVVATPAPVAAAPVASIKGAKIQLGSVRSVEAASSEWAKLQRTHPELGSLSMQASKVDIAGKGTFYRVQAGPLADAGAASQLCGSLKAKNQDCIVVR</sequence>
<evidence type="ECO:0000313" key="5">
    <source>
        <dbReference type="Proteomes" id="UP001597295"/>
    </source>
</evidence>
<dbReference type="PRINTS" id="PR01217">
    <property type="entry name" value="PRICHEXTENSN"/>
</dbReference>
<proteinExistence type="predicted"/>
<evidence type="ECO:0000256" key="1">
    <source>
        <dbReference type="SAM" id="MobiDB-lite"/>
    </source>
</evidence>
<name>A0ABW5DPD3_9PROT</name>
<evidence type="ECO:0000313" key="4">
    <source>
        <dbReference type="EMBL" id="MFD2262625.1"/>
    </source>
</evidence>
<dbReference type="Proteomes" id="UP001597295">
    <property type="component" value="Unassembled WGS sequence"/>
</dbReference>
<evidence type="ECO:0000256" key="2">
    <source>
        <dbReference type="SAM" id="Phobius"/>
    </source>
</evidence>
<feature type="compositionally biased region" description="Pro residues" evidence="1">
    <location>
        <begin position="108"/>
        <end position="120"/>
    </location>
</feature>
<feature type="compositionally biased region" description="Basic and acidic residues" evidence="1">
    <location>
        <begin position="1"/>
        <end position="11"/>
    </location>
</feature>
<accession>A0ABW5DPD3</accession>
<feature type="transmembrane region" description="Helical" evidence="2">
    <location>
        <begin position="27"/>
        <end position="48"/>
    </location>
</feature>
<feature type="domain" description="SPOR" evidence="3">
    <location>
        <begin position="210"/>
        <end position="293"/>
    </location>
</feature>
<dbReference type="InterPro" id="IPR007730">
    <property type="entry name" value="SPOR-like_dom"/>
</dbReference>
<feature type="compositionally biased region" description="Low complexity" evidence="1">
    <location>
        <begin position="121"/>
        <end position="138"/>
    </location>
</feature>
<gene>
    <name evidence="4" type="ORF">ACFSM5_06975</name>
</gene>
<feature type="region of interest" description="Disordered" evidence="1">
    <location>
        <begin position="1"/>
        <end position="23"/>
    </location>
</feature>
<dbReference type="PROSITE" id="PS51724">
    <property type="entry name" value="SPOR"/>
    <property type="match status" value="1"/>
</dbReference>
<feature type="region of interest" description="Disordered" evidence="1">
    <location>
        <begin position="67"/>
        <end position="195"/>
    </location>
</feature>
<dbReference type="EMBL" id="JBHUIP010000004">
    <property type="protein sequence ID" value="MFD2262625.1"/>
    <property type="molecule type" value="Genomic_DNA"/>
</dbReference>
<keyword evidence="2" id="KW-0812">Transmembrane</keyword>
<keyword evidence="2" id="KW-0472">Membrane</keyword>
<feature type="compositionally biased region" description="Pro residues" evidence="1">
    <location>
        <begin position="160"/>
        <end position="171"/>
    </location>
</feature>
<reference evidence="5" key="1">
    <citation type="journal article" date="2019" name="Int. J. Syst. Evol. Microbiol.">
        <title>The Global Catalogue of Microorganisms (GCM) 10K type strain sequencing project: providing services to taxonomists for standard genome sequencing and annotation.</title>
        <authorList>
            <consortium name="The Broad Institute Genomics Platform"/>
            <consortium name="The Broad Institute Genome Sequencing Center for Infectious Disease"/>
            <person name="Wu L."/>
            <person name="Ma J."/>
        </authorList>
    </citation>
    <scope>NUCLEOTIDE SEQUENCE [LARGE SCALE GENOMIC DNA]</scope>
    <source>
        <strain evidence="5">CGMCC 1.19062</strain>
    </source>
</reference>
<dbReference type="Pfam" id="PF05036">
    <property type="entry name" value="SPOR"/>
    <property type="match status" value="1"/>
</dbReference>
<dbReference type="SUPFAM" id="SSF110997">
    <property type="entry name" value="Sporulation related repeat"/>
    <property type="match status" value="1"/>
</dbReference>
<comment type="caution">
    <text evidence="4">The sequence shown here is derived from an EMBL/GenBank/DDBJ whole genome shotgun (WGS) entry which is preliminary data.</text>
</comment>
<evidence type="ECO:0000259" key="3">
    <source>
        <dbReference type="PROSITE" id="PS51724"/>
    </source>
</evidence>
<keyword evidence="2" id="KW-1133">Transmembrane helix</keyword>
<dbReference type="Gene3D" id="3.30.70.1070">
    <property type="entry name" value="Sporulation related repeat"/>
    <property type="match status" value="1"/>
</dbReference>
<keyword evidence="5" id="KW-1185">Reference proteome</keyword>